<keyword evidence="10" id="KW-0119">Carbohydrate metabolism</keyword>
<feature type="binding site" evidence="12">
    <location>
        <position position="51"/>
    </location>
    <ligand>
        <name>ATP</name>
        <dbReference type="ChEBI" id="CHEBI:30616"/>
    </ligand>
</feature>
<evidence type="ECO:0000259" key="14">
    <source>
        <dbReference type="PROSITE" id="PS50011"/>
    </source>
</evidence>
<keyword evidence="3 13" id="KW-0723">Serine/threonine-protein kinase</keyword>
<dbReference type="SUPFAM" id="SSF56112">
    <property type="entry name" value="Protein kinase-like (PK-like)"/>
    <property type="match status" value="1"/>
</dbReference>
<dbReference type="FunFam" id="1.10.510.10:FF:001701">
    <property type="entry name" value="Phosphorylase kinase catalytic subunit gamma 2"/>
    <property type="match status" value="1"/>
</dbReference>
<evidence type="ECO:0000256" key="11">
    <source>
        <dbReference type="ARBA" id="ARBA00025890"/>
    </source>
</evidence>
<feature type="domain" description="Protein kinase" evidence="14">
    <location>
        <begin position="22"/>
        <end position="281"/>
    </location>
</feature>
<dbReference type="InterPro" id="IPR008271">
    <property type="entry name" value="Ser/Thr_kinase_AS"/>
</dbReference>
<dbReference type="AlphaFoldDB" id="A0A814E1Q4"/>
<dbReference type="FunFam" id="3.30.200.20:FF:000138">
    <property type="entry name" value="Phosphorylase b kinase gamma catalytic chain, liver/testis"/>
    <property type="match status" value="1"/>
</dbReference>
<gene>
    <name evidence="15" type="ORF">OXX778_LOCUS14528</name>
</gene>
<dbReference type="GO" id="GO:0005524">
    <property type="term" value="F:ATP binding"/>
    <property type="evidence" value="ECO:0007669"/>
    <property type="project" value="UniProtKB-UniRule"/>
</dbReference>
<evidence type="ECO:0000313" key="16">
    <source>
        <dbReference type="Proteomes" id="UP000663879"/>
    </source>
</evidence>
<evidence type="ECO:0000256" key="13">
    <source>
        <dbReference type="RuleBase" id="RU000304"/>
    </source>
</evidence>
<evidence type="ECO:0000256" key="12">
    <source>
        <dbReference type="PROSITE-ProRule" id="PRU10141"/>
    </source>
</evidence>
<sequence length="382" mass="44306">MAYDETDELPDREKAKEFYQKYEPKDVLGKGISSVVRRCVEKSTGKEYAVKIVEYSGPELKEATLREIEIMRLIGGHPNIIDIHDTFESDSFVFIVMELCPNGELFDYLTKVVRLSEKKTRLMMRNILEAVLWLHKRNIVHRDLKPENILLDKDMNIKISDFGFAVQLEPEQTLSDLCGTPGYLAPETLVCSMYEGANGYGMEVDMWACGVILFTLLSGSPPFWHRRQVIMLRMIMEGNYTFSSPEWDDISENAKDLIRNLLVVDASKRYTAQQALDHPFFARDTQGEKTFYPRKTFKVYIIATMVIQRLKTLKNKPQSIRVVDLIENPYRFKTYRKIIDTAAFSIYGHWVKRGEQQNRAALFEIEPKCDLKSIHCSRIEVN</sequence>
<evidence type="ECO:0000256" key="8">
    <source>
        <dbReference type="ARBA" id="ARBA00022840"/>
    </source>
</evidence>
<dbReference type="InterPro" id="IPR002291">
    <property type="entry name" value="Phosph_kin_gamma"/>
</dbReference>
<dbReference type="Gene3D" id="3.30.200.20">
    <property type="entry name" value="Phosphorylase Kinase, domain 1"/>
    <property type="match status" value="1"/>
</dbReference>
<keyword evidence="4" id="KW-0321">Glycogen metabolism</keyword>
<dbReference type="Gene3D" id="1.10.510.10">
    <property type="entry name" value="Transferase(Phosphotransferase) domain 1"/>
    <property type="match status" value="1"/>
</dbReference>
<keyword evidence="6 12" id="KW-0547">Nucleotide-binding</keyword>
<dbReference type="InterPro" id="IPR017441">
    <property type="entry name" value="Protein_kinase_ATP_BS"/>
</dbReference>
<dbReference type="SMART" id="SM00220">
    <property type="entry name" value="S_TKc"/>
    <property type="match status" value="1"/>
</dbReference>
<dbReference type="EMBL" id="CAJNOC010003007">
    <property type="protein sequence ID" value="CAF0962595.1"/>
    <property type="molecule type" value="Genomic_DNA"/>
</dbReference>
<evidence type="ECO:0000256" key="6">
    <source>
        <dbReference type="ARBA" id="ARBA00022741"/>
    </source>
</evidence>
<comment type="catalytic activity">
    <reaction evidence="1">
        <text>2 ATP + phosphorylase b = 2 ADP + phosphorylase a.</text>
        <dbReference type="EC" id="2.7.11.19"/>
    </reaction>
</comment>
<dbReference type="GO" id="GO:0005964">
    <property type="term" value="C:phosphorylase kinase complex"/>
    <property type="evidence" value="ECO:0007669"/>
    <property type="project" value="InterPro"/>
</dbReference>
<name>A0A814E1Q4_9BILA</name>
<dbReference type="GO" id="GO:0004689">
    <property type="term" value="F:phosphorylase kinase activity"/>
    <property type="evidence" value="ECO:0007669"/>
    <property type="project" value="UniProtKB-EC"/>
</dbReference>
<organism evidence="15 16">
    <name type="scientific">Brachionus calyciflorus</name>
    <dbReference type="NCBI Taxonomy" id="104777"/>
    <lineage>
        <taxon>Eukaryota</taxon>
        <taxon>Metazoa</taxon>
        <taxon>Spiralia</taxon>
        <taxon>Gnathifera</taxon>
        <taxon>Rotifera</taxon>
        <taxon>Eurotatoria</taxon>
        <taxon>Monogononta</taxon>
        <taxon>Pseudotrocha</taxon>
        <taxon>Ploima</taxon>
        <taxon>Brachionidae</taxon>
        <taxon>Brachionus</taxon>
    </lineage>
</organism>
<dbReference type="GO" id="GO:0005977">
    <property type="term" value="P:glycogen metabolic process"/>
    <property type="evidence" value="ECO:0007669"/>
    <property type="project" value="UniProtKB-KW"/>
</dbReference>
<evidence type="ECO:0000256" key="2">
    <source>
        <dbReference type="ARBA" id="ARBA00012432"/>
    </source>
</evidence>
<evidence type="ECO:0000256" key="7">
    <source>
        <dbReference type="ARBA" id="ARBA00022777"/>
    </source>
</evidence>
<comment type="subunit">
    <text evidence="11">Hexadecamer of 4 heterotetramers, each composed of alpha, beta, gamma, and delta subunits. Alpha (PHKA1 or PHKA2) and beta (PHKB) are regulatory subunits, gamma (PHKG1 or PHKG2) is the catalytic subunit, and delta is calmodulin.</text>
</comment>
<dbReference type="PRINTS" id="PR01049">
    <property type="entry name" value="PHOSPHBKNASE"/>
</dbReference>
<evidence type="ECO:0000256" key="5">
    <source>
        <dbReference type="ARBA" id="ARBA00022679"/>
    </source>
</evidence>
<dbReference type="PROSITE" id="PS00107">
    <property type="entry name" value="PROTEIN_KINASE_ATP"/>
    <property type="match status" value="1"/>
</dbReference>
<keyword evidence="9" id="KW-0112">Calmodulin-binding</keyword>
<evidence type="ECO:0000256" key="10">
    <source>
        <dbReference type="ARBA" id="ARBA00023277"/>
    </source>
</evidence>
<protein>
    <recommendedName>
        <fullName evidence="2">phosphorylase kinase</fullName>
        <ecNumber evidence="2">2.7.11.19</ecNumber>
    </recommendedName>
</protein>
<dbReference type="PROSITE" id="PS00108">
    <property type="entry name" value="PROTEIN_KINASE_ST"/>
    <property type="match status" value="1"/>
</dbReference>
<keyword evidence="7" id="KW-0418">Kinase</keyword>
<comment type="caution">
    <text evidence="15">The sequence shown here is derived from an EMBL/GenBank/DDBJ whole genome shotgun (WGS) entry which is preliminary data.</text>
</comment>
<dbReference type="Proteomes" id="UP000663879">
    <property type="component" value="Unassembled WGS sequence"/>
</dbReference>
<dbReference type="GO" id="GO:0005516">
    <property type="term" value="F:calmodulin binding"/>
    <property type="evidence" value="ECO:0007669"/>
    <property type="project" value="UniProtKB-KW"/>
</dbReference>
<dbReference type="Pfam" id="PF00069">
    <property type="entry name" value="Pkinase"/>
    <property type="match status" value="1"/>
</dbReference>
<dbReference type="EC" id="2.7.11.19" evidence="2"/>
<dbReference type="PROSITE" id="PS50011">
    <property type="entry name" value="PROTEIN_KINASE_DOM"/>
    <property type="match status" value="1"/>
</dbReference>
<reference evidence="15" key="1">
    <citation type="submission" date="2021-02" db="EMBL/GenBank/DDBJ databases">
        <authorList>
            <person name="Nowell W R."/>
        </authorList>
    </citation>
    <scope>NUCLEOTIDE SEQUENCE</scope>
    <source>
        <strain evidence="15">Ploen Becks lab</strain>
    </source>
</reference>
<keyword evidence="8 12" id="KW-0067">ATP-binding</keyword>
<evidence type="ECO:0000313" key="15">
    <source>
        <dbReference type="EMBL" id="CAF0962595.1"/>
    </source>
</evidence>
<dbReference type="OrthoDB" id="419455at2759"/>
<keyword evidence="5" id="KW-0808">Transferase</keyword>
<dbReference type="InterPro" id="IPR000719">
    <property type="entry name" value="Prot_kinase_dom"/>
</dbReference>
<evidence type="ECO:0000256" key="4">
    <source>
        <dbReference type="ARBA" id="ARBA00022600"/>
    </source>
</evidence>
<evidence type="ECO:0000256" key="1">
    <source>
        <dbReference type="ARBA" id="ARBA00001674"/>
    </source>
</evidence>
<proteinExistence type="inferred from homology"/>
<keyword evidence="16" id="KW-1185">Reference proteome</keyword>
<dbReference type="InterPro" id="IPR011009">
    <property type="entry name" value="Kinase-like_dom_sf"/>
</dbReference>
<comment type="similarity">
    <text evidence="13">Belongs to the protein kinase superfamily.</text>
</comment>
<dbReference type="PANTHER" id="PTHR24347">
    <property type="entry name" value="SERINE/THREONINE-PROTEIN KINASE"/>
    <property type="match status" value="1"/>
</dbReference>
<accession>A0A814E1Q4</accession>
<evidence type="ECO:0000256" key="3">
    <source>
        <dbReference type="ARBA" id="ARBA00022527"/>
    </source>
</evidence>
<evidence type="ECO:0000256" key="9">
    <source>
        <dbReference type="ARBA" id="ARBA00022860"/>
    </source>
</evidence>